<sequence>MQSNAEVVSSSLTWSTTLLDIRSPLLSPYPKEPVFLQLPPQKTSHR</sequence>
<evidence type="ECO:0000313" key="2">
    <source>
        <dbReference type="Proteomes" id="UP000269945"/>
    </source>
</evidence>
<reference evidence="1 2" key="1">
    <citation type="submission" date="2018-10" db="EMBL/GenBank/DDBJ databases">
        <authorList>
            <person name="Ekblom R."/>
            <person name="Jareborg N."/>
        </authorList>
    </citation>
    <scope>NUCLEOTIDE SEQUENCE [LARGE SCALE GENOMIC DNA]</scope>
    <source>
        <tissue evidence="1">Muscle</tissue>
    </source>
</reference>
<dbReference type="AlphaFoldDB" id="A0A9X9LR17"/>
<comment type="caution">
    <text evidence="1">The sequence shown here is derived from an EMBL/GenBank/DDBJ whole genome shotgun (WGS) entry which is preliminary data.</text>
</comment>
<protein>
    <submittedName>
        <fullName evidence="1">Uncharacterized protein</fullName>
    </submittedName>
</protein>
<dbReference type="EMBL" id="CYRY02012108">
    <property type="protein sequence ID" value="VCW79493.1"/>
    <property type="molecule type" value="Genomic_DNA"/>
</dbReference>
<organism evidence="1 2">
    <name type="scientific">Gulo gulo</name>
    <name type="common">Wolverine</name>
    <name type="synonym">Gluton</name>
    <dbReference type="NCBI Taxonomy" id="48420"/>
    <lineage>
        <taxon>Eukaryota</taxon>
        <taxon>Metazoa</taxon>
        <taxon>Chordata</taxon>
        <taxon>Craniata</taxon>
        <taxon>Vertebrata</taxon>
        <taxon>Euteleostomi</taxon>
        <taxon>Mammalia</taxon>
        <taxon>Eutheria</taxon>
        <taxon>Laurasiatheria</taxon>
        <taxon>Carnivora</taxon>
        <taxon>Caniformia</taxon>
        <taxon>Musteloidea</taxon>
        <taxon>Mustelidae</taxon>
        <taxon>Guloninae</taxon>
        <taxon>Gulo</taxon>
    </lineage>
</organism>
<proteinExistence type="predicted"/>
<keyword evidence="2" id="KW-1185">Reference proteome</keyword>
<evidence type="ECO:0000313" key="1">
    <source>
        <dbReference type="EMBL" id="VCW79493.1"/>
    </source>
</evidence>
<accession>A0A9X9LR17</accession>
<gene>
    <name evidence="1" type="ORF">BN2614_LOCUS2</name>
</gene>
<name>A0A9X9LR17_GULGU</name>
<dbReference type="Proteomes" id="UP000269945">
    <property type="component" value="Unassembled WGS sequence"/>
</dbReference>